<keyword evidence="4" id="KW-0768">Sushi</keyword>
<feature type="region of interest" description="Disordered" evidence="5">
    <location>
        <begin position="1"/>
        <end position="78"/>
    </location>
</feature>
<dbReference type="PROSITE" id="PS50825">
    <property type="entry name" value="HYR"/>
    <property type="match status" value="4"/>
</dbReference>
<evidence type="ECO:0000313" key="9">
    <source>
        <dbReference type="EnsemblMetazoa" id="XP_030843559"/>
    </source>
</evidence>
<dbReference type="InterPro" id="IPR000436">
    <property type="entry name" value="Sushi_SCR_CCP_dom"/>
</dbReference>
<evidence type="ECO:0000256" key="5">
    <source>
        <dbReference type="SAM" id="MobiDB-lite"/>
    </source>
</evidence>
<dbReference type="PANTHER" id="PTHR24273">
    <property type="entry name" value="FI04643P-RELATED"/>
    <property type="match status" value="1"/>
</dbReference>
<comment type="caution">
    <text evidence="4">Lacks conserved residue(s) required for the propagation of feature annotation.</text>
</comment>
<feature type="domain" description="C-type lectin" evidence="6">
    <location>
        <begin position="1172"/>
        <end position="1291"/>
    </location>
</feature>
<accession>A0A7M7P052</accession>
<dbReference type="KEGG" id="spu:578967"/>
<feature type="domain" description="HYR" evidence="7">
    <location>
        <begin position="636"/>
        <end position="731"/>
    </location>
</feature>
<dbReference type="Pfam" id="PF02494">
    <property type="entry name" value="HYR"/>
    <property type="match status" value="9"/>
</dbReference>
<name>A0A7M7P052_STRPU</name>
<dbReference type="GeneID" id="578967"/>
<evidence type="ECO:0000259" key="7">
    <source>
        <dbReference type="PROSITE" id="PS50825"/>
    </source>
</evidence>
<feature type="domain" description="HYR" evidence="7">
    <location>
        <begin position="495"/>
        <end position="577"/>
    </location>
</feature>
<dbReference type="SUPFAM" id="SSF56436">
    <property type="entry name" value="C-type lectin-like"/>
    <property type="match status" value="1"/>
</dbReference>
<evidence type="ECO:0000313" key="10">
    <source>
        <dbReference type="Proteomes" id="UP000007110"/>
    </source>
</evidence>
<dbReference type="SMART" id="SM00034">
    <property type="entry name" value="CLECT"/>
    <property type="match status" value="1"/>
</dbReference>
<dbReference type="Gene3D" id="3.10.100.10">
    <property type="entry name" value="Mannose-Binding Protein A, subunit A"/>
    <property type="match status" value="1"/>
</dbReference>
<keyword evidence="3" id="KW-1015">Disulfide bond</keyword>
<dbReference type="InterPro" id="IPR001304">
    <property type="entry name" value="C-type_lectin-like"/>
</dbReference>
<dbReference type="RefSeq" id="XP_030843559.1">
    <property type="nucleotide sequence ID" value="XM_030987699.1"/>
</dbReference>
<dbReference type="PROSITE" id="PS50041">
    <property type="entry name" value="C_TYPE_LECTIN_2"/>
    <property type="match status" value="1"/>
</dbReference>
<organism evidence="9 10">
    <name type="scientific">Strongylocentrotus purpuratus</name>
    <name type="common">Purple sea urchin</name>
    <dbReference type="NCBI Taxonomy" id="7668"/>
    <lineage>
        <taxon>Eukaryota</taxon>
        <taxon>Metazoa</taxon>
        <taxon>Echinodermata</taxon>
        <taxon>Eleutherozoa</taxon>
        <taxon>Echinozoa</taxon>
        <taxon>Echinoidea</taxon>
        <taxon>Euechinoidea</taxon>
        <taxon>Echinacea</taxon>
        <taxon>Camarodonta</taxon>
        <taxon>Echinidea</taxon>
        <taxon>Strongylocentrotidae</taxon>
        <taxon>Strongylocentrotus</taxon>
    </lineage>
</organism>
<evidence type="ECO:0000259" key="8">
    <source>
        <dbReference type="PROSITE" id="PS50923"/>
    </source>
</evidence>
<evidence type="ECO:0000259" key="6">
    <source>
        <dbReference type="PROSITE" id="PS50041"/>
    </source>
</evidence>
<dbReference type="Proteomes" id="UP000007110">
    <property type="component" value="Unassembled WGS sequence"/>
</dbReference>
<dbReference type="EnsemblMetazoa" id="XM_030987699">
    <property type="protein sequence ID" value="XP_030843559"/>
    <property type="gene ID" value="LOC578967"/>
</dbReference>
<evidence type="ECO:0000256" key="2">
    <source>
        <dbReference type="ARBA" id="ARBA00022737"/>
    </source>
</evidence>
<dbReference type="InterPro" id="IPR003410">
    <property type="entry name" value="HYR_dom"/>
</dbReference>
<proteinExistence type="predicted"/>
<dbReference type="Pfam" id="PF00059">
    <property type="entry name" value="Lectin_C"/>
    <property type="match status" value="1"/>
</dbReference>
<dbReference type="PANTHER" id="PTHR24273:SF32">
    <property type="entry name" value="HYALIN"/>
    <property type="match status" value="1"/>
</dbReference>
<dbReference type="InterPro" id="IPR016186">
    <property type="entry name" value="C-type_lectin-like/link_sf"/>
</dbReference>
<keyword evidence="2" id="KW-0677">Repeat</keyword>
<keyword evidence="1" id="KW-0732">Signal</keyword>
<feature type="domain" description="Sushi" evidence="8">
    <location>
        <begin position="1082"/>
        <end position="1150"/>
    </location>
</feature>
<feature type="domain" description="HYR" evidence="7">
    <location>
        <begin position="337"/>
        <end position="419"/>
    </location>
</feature>
<dbReference type="PROSITE" id="PS50923">
    <property type="entry name" value="SUSHI"/>
    <property type="match status" value="1"/>
</dbReference>
<dbReference type="OrthoDB" id="8066719at2759"/>
<protein>
    <recommendedName>
        <fullName evidence="11">HYR domain-containing protein</fullName>
    </recommendedName>
</protein>
<dbReference type="InParanoid" id="A0A7M7P052"/>
<feature type="compositionally biased region" description="Low complexity" evidence="5">
    <location>
        <begin position="38"/>
        <end position="52"/>
    </location>
</feature>
<evidence type="ECO:0000256" key="1">
    <source>
        <dbReference type="ARBA" id="ARBA00022729"/>
    </source>
</evidence>
<reference evidence="10" key="1">
    <citation type="submission" date="2015-02" db="EMBL/GenBank/DDBJ databases">
        <title>Genome sequencing for Strongylocentrotus purpuratus.</title>
        <authorList>
            <person name="Murali S."/>
            <person name="Liu Y."/>
            <person name="Vee V."/>
            <person name="English A."/>
            <person name="Wang M."/>
            <person name="Skinner E."/>
            <person name="Han Y."/>
            <person name="Muzny D.M."/>
            <person name="Worley K.C."/>
            <person name="Gibbs R.A."/>
        </authorList>
    </citation>
    <scope>NUCLEOTIDE SEQUENCE</scope>
</reference>
<evidence type="ECO:0000256" key="3">
    <source>
        <dbReference type="ARBA" id="ARBA00023157"/>
    </source>
</evidence>
<feature type="domain" description="HYR" evidence="7">
    <location>
        <begin position="100"/>
        <end position="184"/>
    </location>
</feature>
<dbReference type="CDD" id="cd00037">
    <property type="entry name" value="CLECT"/>
    <property type="match status" value="1"/>
</dbReference>
<evidence type="ECO:0008006" key="11">
    <source>
        <dbReference type="Google" id="ProtNLM"/>
    </source>
</evidence>
<evidence type="ECO:0000256" key="4">
    <source>
        <dbReference type="PROSITE-ProRule" id="PRU00302"/>
    </source>
</evidence>
<reference evidence="9" key="2">
    <citation type="submission" date="2021-01" db="UniProtKB">
        <authorList>
            <consortium name="EnsemblMetazoa"/>
        </authorList>
    </citation>
    <scope>IDENTIFICATION</scope>
</reference>
<sequence length="1298" mass="135425">MSAPKKGPSAEKTSKSSSTTSTLMSAPKKGPSAEKTAKTSITSTSSLTATSKQYSSVSRTLKRKSSGPQGALPAKRPVLKAGTLTAPILQESRLVRVHRLLISPQTKLENCHTDVPCYQREYSKDLLSKLKQATYQSLQGKPSSTPQSLPSTNEYPLGETTVVITAVDAAGNEASCTATVTVEDDTDPVVVCVATATTTTSAGSAVNGADLVAASDNVAVVSTTFNPDLESYTVGSTPVVVTVEDAAGNSASCTATVSVTDDTDPEVSCEAVTAFTSRGSTVESEQLVTEASDNVLVVSTTFDPEQTSYPVGSTPVVVTVADAAGNEASCTATVTVEDDEAPTLTCGKVGAGTSSPVVGQLQLFAEGGAPDDNVEVTSITAEPTFEGDEYPLGETTVVITAVDAAGNEASCTATVTVEDDTDPVVVCVATATTTTSAGSAVNGADLVAASDNVAVVSTTFNPDLESYTVGSTPVVVTVEDAAGNSASCTATVSVTDDEAPTLTCGKVGAGTSSPVVGQLQLFAEGGAPDDNVEVTSITAEPTFEGDEYPLGETTVVITAVDAAGNEASCTATVTVEDDTDPVVVCVATATTTTSAGSAVNGADLVAASDNVAVVSTTFNPDLESYTVGSTPVVVTVEDAAGNSASCTATVSVTDDTDPEVSCEAVTAFTSRGSTVESEQLVTEASDNVLVVSTTFDPEQTSYPVGSTPVVVTVADAAGNEASCTATVTVEDDTDPEVSCEAVTAFTSRGSTVESEQLVTEASDNVLVVSTTFDPEQTSYPVGSTPVVVTVADAAGNEASCTATVSVTDDEKPELTLPTKEELEFCTDHGLYYRLFDLEDRRIPRPTCFDTVDGEISEISLTPYTEGAFGIGGCDIVATCVDEAGNSCEKTYTVQIIDCEKCEFQPADALSLETDSGESFATVKVGGNFVLPTVTDNSRDKPTPTCSIQDVELPATVELDGACVVNATIHCVAEDSAGHPCELDISVQVSDKEAPVITNLPDQRRFTLPRKPYFFNDPAADDAIPNAECTDNNIDGAYPATSPYLLNTHFAIGECDIGLYCEDKCGGRSEDEYKLTVVPYVAPQCTDPISGHLKLAWYADKLAAHGGKYIEDLQAVLSCSGEFEITGNQEIVCVEVEGQLQWDKTPGTCEEMEEVNEFSCQGSYTAVRDLDDKEGFCYRFVDTKGTWEEMKTECESDGGHLADMGSYIEHSALLGFLNNINRLQSVAWISTNDRENEGVYLDSSGQPVPLTLWCPDAPEDPDQIPANQDCAITSTMGWNDNLCDNKYFAICERDISYLP</sequence>
<dbReference type="InterPro" id="IPR016187">
    <property type="entry name" value="CTDL_fold"/>
</dbReference>
<keyword evidence="10" id="KW-1185">Reference proteome</keyword>